<protein>
    <submittedName>
        <fullName evidence="2">Ubiquitin-like superfamily protein</fullName>
    </submittedName>
</protein>
<dbReference type="CDD" id="cd17058">
    <property type="entry name" value="Ubl_SNRNP25"/>
    <property type="match status" value="1"/>
</dbReference>
<dbReference type="InterPro" id="IPR029071">
    <property type="entry name" value="Ubiquitin-like_domsf"/>
</dbReference>
<dbReference type="PANTHER" id="PTHR14942">
    <property type="entry name" value="U11/U12 SMALL NUCLEAR RIBONUCLEOPROTEIN 25 KDA PROTEIN"/>
    <property type="match status" value="1"/>
</dbReference>
<reference evidence="2 3" key="1">
    <citation type="journal article" date="2014" name="Nat. Commun.">
        <title>Klebsormidium flaccidum genome reveals primary factors for plant terrestrial adaptation.</title>
        <authorList>
            <person name="Hori K."/>
            <person name="Maruyama F."/>
            <person name="Fujisawa T."/>
            <person name="Togashi T."/>
            <person name="Yamamoto N."/>
            <person name="Seo M."/>
            <person name="Sato S."/>
            <person name="Yamada T."/>
            <person name="Mori H."/>
            <person name="Tajima N."/>
            <person name="Moriyama T."/>
            <person name="Ikeuchi M."/>
            <person name="Watanabe M."/>
            <person name="Wada H."/>
            <person name="Kobayashi K."/>
            <person name="Saito M."/>
            <person name="Masuda T."/>
            <person name="Sasaki-Sekimoto Y."/>
            <person name="Mashiguchi K."/>
            <person name="Awai K."/>
            <person name="Shimojima M."/>
            <person name="Masuda S."/>
            <person name="Iwai M."/>
            <person name="Nobusawa T."/>
            <person name="Narise T."/>
            <person name="Kondo S."/>
            <person name="Saito H."/>
            <person name="Sato R."/>
            <person name="Murakawa M."/>
            <person name="Ihara Y."/>
            <person name="Oshima-Yamada Y."/>
            <person name="Ohtaka K."/>
            <person name="Satoh M."/>
            <person name="Sonobe K."/>
            <person name="Ishii M."/>
            <person name="Ohtani R."/>
            <person name="Kanamori-Sato M."/>
            <person name="Honoki R."/>
            <person name="Miyazaki D."/>
            <person name="Mochizuki H."/>
            <person name="Umetsu J."/>
            <person name="Higashi K."/>
            <person name="Shibata D."/>
            <person name="Kamiya Y."/>
            <person name="Sato N."/>
            <person name="Nakamura Y."/>
            <person name="Tabata S."/>
            <person name="Ida S."/>
            <person name="Kurokawa K."/>
            <person name="Ohta H."/>
        </authorList>
    </citation>
    <scope>NUCLEOTIDE SEQUENCE [LARGE SCALE GENOMIC DNA]</scope>
    <source>
        <strain evidence="2 3">NIES-2285</strain>
    </source>
</reference>
<evidence type="ECO:0000313" key="2">
    <source>
        <dbReference type="EMBL" id="GAQ83042.1"/>
    </source>
</evidence>
<evidence type="ECO:0000259" key="1">
    <source>
        <dbReference type="Pfam" id="PF18036"/>
    </source>
</evidence>
<keyword evidence="3" id="KW-1185">Reference proteome</keyword>
<dbReference type="SUPFAM" id="SSF54236">
    <property type="entry name" value="Ubiquitin-like"/>
    <property type="match status" value="1"/>
</dbReference>
<dbReference type="EMBL" id="DF237082">
    <property type="protein sequence ID" value="GAQ83042.1"/>
    <property type="molecule type" value="Genomic_DNA"/>
</dbReference>
<dbReference type="STRING" id="105231.A0A0U9HJP3"/>
<dbReference type="OMA" id="HICENYC"/>
<dbReference type="PANTHER" id="PTHR14942:SF0">
    <property type="entry name" value="U11_U12 SMALL NUCLEAR RIBONUCLEOPROTEIN 25 KDA PROTEIN"/>
    <property type="match status" value="1"/>
</dbReference>
<dbReference type="Proteomes" id="UP000054558">
    <property type="component" value="Unassembled WGS sequence"/>
</dbReference>
<sequence>MKLTIKKLDATSFEVAVLSSADVRDLKRAIEKAVDEKTAEELGQRSVSWSHVWGNFTLAFKGQRFLDDDAPLRKYDLRHNDIIDFVHHIPSKEAGEHSQAKKSRFFHSLSARLLPKSLIE</sequence>
<gene>
    <name evidence="2" type="ORF">KFL_001330250</name>
</gene>
<evidence type="ECO:0000313" key="3">
    <source>
        <dbReference type="Proteomes" id="UP000054558"/>
    </source>
</evidence>
<accession>A0A0U9HJP3</accession>
<dbReference type="OrthoDB" id="72819at2759"/>
<dbReference type="AlphaFoldDB" id="A0A0U9HJP3"/>
<dbReference type="GO" id="GO:0000398">
    <property type="term" value="P:mRNA splicing, via spliceosome"/>
    <property type="evidence" value="ECO:0007669"/>
    <property type="project" value="InterPro"/>
</dbReference>
<organism evidence="2 3">
    <name type="scientific">Klebsormidium nitens</name>
    <name type="common">Green alga</name>
    <name type="synonym">Ulothrix nitens</name>
    <dbReference type="NCBI Taxonomy" id="105231"/>
    <lineage>
        <taxon>Eukaryota</taxon>
        <taxon>Viridiplantae</taxon>
        <taxon>Streptophyta</taxon>
        <taxon>Klebsormidiophyceae</taxon>
        <taxon>Klebsormidiales</taxon>
        <taxon>Klebsormidiaceae</taxon>
        <taxon>Klebsormidium</taxon>
    </lineage>
</organism>
<dbReference type="InterPro" id="IPR039690">
    <property type="entry name" value="SNRNP25"/>
</dbReference>
<proteinExistence type="predicted"/>
<dbReference type="Gene3D" id="3.10.20.90">
    <property type="entry name" value="Phosphatidylinositol 3-kinase Catalytic Subunit, Chain A, domain 1"/>
    <property type="match status" value="1"/>
</dbReference>
<dbReference type="InterPro" id="IPR040610">
    <property type="entry name" value="SNRNP25_ubiquitin"/>
</dbReference>
<feature type="domain" description="SNRNP25 ubiquitin-like" evidence="1">
    <location>
        <begin position="1"/>
        <end position="88"/>
    </location>
</feature>
<name>A0A0U9HJP3_KLENI</name>
<dbReference type="Pfam" id="PF18036">
    <property type="entry name" value="Ubiquitin_4"/>
    <property type="match status" value="1"/>
</dbReference>